<evidence type="ECO:0000313" key="3">
    <source>
        <dbReference type="Proteomes" id="UP000410492"/>
    </source>
</evidence>
<evidence type="ECO:0000256" key="1">
    <source>
        <dbReference type="SAM" id="MobiDB-lite"/>
    </source>
</evidence>
<organism evidence="2 3">
    <name type="scientific">Callosobruchus maculatus</name>
    <name type="common">Southern cowpea weevil</name>
    <name type="synonym">Pulse bruchid</name>
    <dbReference type="NCBI Taxonomy" id="64391"/>
    <lineage>
        <taxon>Eukaryota</taxon>
        <taxon>Metazoa</taxon>
        <taxon>Ecdysozoa</taxon>
        <taxon>Arthropoda</taxon>
        <taxon>Hexapoda</taxon>
        <taxon>Insecta</taxon>
        <taxon>Pterygota</taxon>
        <taxon>Neoptera</taxon>
        <taxon>Endopterygota</taxon>
        <taxon>Coleoptera</taxon>
        <taxon>Polyphaga</taxon>
        <taxon>Cucujiformia</taxon>
        <taxon>Chrysomeloidea</taxon>
        <taxon>Chrysomelidae</taxon>
        <taxon>Bruchinae</taxon>
        <taxon>Bruchini</taxon>
        <taxon>Callosobruchus</taxon>
    </lineage>
</organism>
<feature type="region of interest" description="Disordered" evidence="1">
    <location>
        <begin position="25"/>
        <end position="66"/>
    </location>
</feature>
<sequence length="231" mass="25135">MAYLNELHPELFFAIPRPGGIANIELPEDSPQFNVDMEKGSRSSKSTMRSRSSMGSSRSRRSKSVVDARSFMATPGYVCRDFRIRNAMQTAPWVLFSDLEASDEEQRAAPDPVQDTVDLLAATLGAVMMMAAGKGGQIPRDHLRWTLSFLENIKDEFGNPPPNVMGILNNIKLIDDKLVSYNDSGEPEVVDGSGGDIAVELEPEAAEPPAEEPPAEGEEAPAEEAPAEEES</sequence>
<proteinExistence type="predicted"/>
<accession>A0A653DP24</accession>
<dbReference type="OrthoDB" id="6771915at2759"/>
<protein>
    <submittedName>
        <fullName evidence="2">Uncharacterized protein</fullName>
    </submittedName>
</protein>
<feature type="region of interest" description="Disordered" evidence="1">
    <location>
        <begin position="184"/>
        <end position="231"/>
    </location>
</feature>
<reference evidence="2 3" key="1">
    <citation type="submission" date="2019-01" db="EMBL/GenBank/DDBJ databases">
        <authorList>
            <person name="Sayadi A."/>
        </authorList>
    </citation>
    <scope>NUCLEOTIDE SEQUENCE [LARGE SCALE GENOMIC DNA]</scope>
</reference>
<name>A0A653DP24_CALMS</name>
<feature type="compositionally biased region" description="Acidic residues" evidence="1">
    <location>
        <begin position="199"/>
        <end position="231"/>
    </location>
</feature>
<dbReference type="EMBL" id="CAACVG010013561">
    <property type="protein sequence ID" value="VEN61987.1"/>
    <property type="molecule type" value="Genomic_DNA"/>
</dbReference>
<keyword evidence="3" id="KW-1185">Reference proteome</keyword>
<dbReference type="AlphaFoldDB" id="A0A653DP24"/>
<feature type="compositionally biased region" description="Low complexity" evidence="1">
    <location>
        <begin position="43"/>
        <end position="57"/>
    </location>
</feature>
<evidence type="ECO:0000313" key="2">
    <source>
        <dbReference type="EMBL" id="VEN61987.1"/>
    </source>
</evidence>
<dbReference type="Proteomes" id="UP000410492">
    <property type="component" value="Unassembled WGS sequence"/>
</dbReference>
<gene>
    <name evidence="2" type="ORF">CALMAC_LOCUS19242</name>
</gene>